<accession>A0ABV9MNR1</accession>
<keyword evidence="2" id="KW-1185">Reference proteome</keyword>
<dbReference type="Proteomes" id="UP001595884">
    <property type="component" value="Unassembled WGS sequence"/>
</dbReference>
<dbReference type="RefSeq" id="WP_346059659.1">
    <property type="nucleotide sequence ID" value="NZ_BAAAVQ010000053.1"/>
</dbReference>
<name>A0ABV9MNR1_9MICC</name>
<sequence>MSSAVPVFSISRHQDKFACTVLGGESLPTTGRYEILGVHGAGVVNGEYFVTTSRDLVIALHGYNESVETLGTSIRGALTLYIRDIGTGNAYVLSDVLGASSTFRYASDEIEYYSSSLPRLLAELRAEGIHLRKSLKYAAVLASAGHGGLVESPYDEITTVGLFKYVAICQDGVGINDYPLKEEFFGHFTGYGSDLKKLRKRLAEDISANVRAATNYQARRHVCQLSSGIDDRIVTAAINRCGSGPEYNMYNNGAPSDPNTLISLQLAGRFGYQVSKDPGYSAAMIAGKAVEDSRWRLHETAGVLRGPATPGIRVEPNLLLTSGFASLLGGLSTHAYDAKPAGPFPANDLDRAVIGVLGLFEFKRGAGCSARSEARRV</sequence>
<organism evidence="1 2">
    <name type="scientific">Glutamicibacter bergerei</name>
    <dbReference type="NCBI Taxonomy" id="256702"/>
    <lineage>
        <taxon>Bacteria</taxon>
        <taxon>Bacillati</taxon>
        <taxon>Actinomycetota</taxon>
        <taxon>Actinomycetes</taxon>
        <taxon>Micrococcales</taxon>
        <taxon>Micrococcaceae</taxon>
        <taxon>Glutamicibacter</taxon>
    </lineage>
</organism>
<dbReference type="EMBL" id="JBHSHE010000047">
    <property type="protein sequence ID" value="MFC4716634.1"/>
    <property type="molecule type" value="Genomic_DNA"/>
</dbReference>
<evidence type="ECO:0000313" key="2">
    <source>
        <dbReference type="Proteomes" id="UP001595884"/>
    </source>
</evidence>
<comment type="caution">
    <text evidence="1">The sequence shown here is derived from an EMBL/GenBank/DDBJ whole genome shotgun (WGS) entry which is preliminary data.</text>
</comment>
<evidence type="ECO:0000313" key="1">
    <source>
        <dbReference type="EMBL" id="MFC4716634.1"/>
    </source>
</evidence>
<protein>
    <submittedName>
        <fullName evidence="1">Uncharacterized protein</fullName>
    </submittedName>
</protein>
<gene>
    <name evidence="1" type="ORF">ACFO7V_10845</name>
</gene>
<reference evidence="2" key="1">
    <citation type="journal article" date="2019" name="Int. J. Syst. Evol. Microbiol.">
        <title>The Global Catalogue of Microorganisms (GCM) 10K type strain sequencing project: providing services to taxonomists for standard genome sequencing and annotation.</title>
        <authorList>
            <consortium name="The Broad Institute Genomics Platform"/>
            <consortium name="The Broad Institute Genome Sequencing Center for Infectious Disease"/>
            <person name="Wu L."/>
            <person name="Ma J."/>
        </authorList>
    </citation>
    <scope>NUCLEOTIDE SEQUENCE [LARGE SCALE GENOMIC DNA]</scope>
    <source>
        <strain evidence="2">CGMCC 1.12849</strain>
    </source>
</reference>
<proteinExistence type="predicted"/>